<name>A0A1H3LZE5_9PROT</name>
<dbReference type="RefSeq" id="WP_090415166.1">
    <property type="nucleotide sequence ID" value="NZ_FNOY01000054.1"/>
</dbReference>
<evidence type="ECO:0000313" key="2">
    <source>
        <dbReference type="Proteomes" id="UP000198640"/>
    </source>
</evidence>
<organism evidence="1 2">
    <name type="scientific">Nitrosomonas halophila</name>
    <dbReference type="NCBI Taxonomy" id="44576"/>
    <lineage>
        <taxon>Bacteria</taxon>
        <taxon>Pseudomonadati</taxon>
        <taxon>Pseudomonadota</taxon>
        <taxon>Betaproteobacteria</taxon>
        <taxon>Nitrosomonadales</taxon>
        <taxon>Nitrosomonadaceae</taxon>
        <taxon>Nitrosomonas</taxon>
    </lineage>
</organism>
<dbReference type="STRING" id="44576.SAMN05421881_105423"/>
<gene>
    <name evidence="1" type="ORF">SAMN05421881_105423</name>
</gene>
<dbReference type="AlphaFoldDB" id="A0A1H3LZE5"/>
<evidence type="ECO:0000313" key="1">
    <source>
        <dbReference type="EMBL" id="SDY69399.1"/>
    </source>
</evidence>
<proteinExistence type="predicted"/>
<protein>
    <submittedName>
        <fullName evidence="1">ParE toxin of type II toxin-antitoxin system, parDE</fullName>
    </submittedName>
</protein>
<dbReference type="EMBL" id="FNOY01000054">
    <property type="protein sequence ID" value="SDY69399.1"/>
    <property type="molecule type" value="Genomic_DNA"/>
</dbReference>
<dbReference type="OrthoDB" id="278204at2"/>
<accession>A0A1H3LZE5</accession>
<sequence>MKKARILQEAANETIAAASWYDKERDGLGAEFANAVETAIDLIEADMLPLSPMPGKSGAKGLKRLILKRFPYDIVVIESTDEVIIIAVAHHSRKPGYWRQRISP</sequence>
<dbReference type="Proteomes" id="UP000198640">
    <property type="component" value="Unassembled WGS sequence"/>
</dbReference>
<keyword evidence="2" id="KW-1185">Reference proteome</keyword>
<reference evidence="1 2" key="1">
    <citation type="submission" date="2016-10" db="EMBL/GenBank/DDBJ databases">
        <authorList>
            <person name="de Groot N.N."/>
        </authorList>
    </citation>
    <scope>NUCLEOTIDE SEQUENCE [LARGE SCALE GENOMIC DNA]</scope>
    <source>
        <strain evidence="1 2">Nm1</strain>
    </source>
</reference>